<evidence type="ECO:0000256" key="4">
    <source>
        <dbReference type="PROSITE-ProRule" id="PRU00228"/>
    </source>
</evidence>
<keyword evidence="2 4" id="KW-0863">Zinc-finger</keyword>
<dbReference type="InterPro" id="IPR017907">
    <property type="entry name" value="Znf_RING_CS"/>
</dbReference>
<feature type="compositionally biased region" description="Polar residues" evidence="5">
    <location>
        <begin position="394"/>
        <end position="412"/>
    </location>
</feature>
<dbReference type="KEGG" id="qsa:O6P43_016845"/>
<dbReference type="Gene3D" id="3.30.60.90">
    <property type="match status" value="1"/>
</dbReference>
<feature type="domain" description="RING-type" evidence="6">
    <location>
        <begin position="20"/>
        <end position="60"/>
    </location>
</feature>
<feature type="compositionally biased region" description="Acidic residues" evidence="5">
    <location>
        <begin position="413"/>
        <end position="422"/>
    </location>
</feature>
<dbReference type="InterPro" id="IPR027370">
    <property type="entry name" value="Znf-RING_euk"/>
</dbReference>
<dbReference type="PROSITE" id="PS00518">
    <property type="entry name" value="ZF_RING_1"/>
    <property type="match status" value="1"/>
</dbReference>
<organism evidence="8 9">
    <name type="scientific">Quillaja saponaria</name>
    <name type="common">Soap bark tree</name>
    <dbReference type="NCBI Taxonomy" id="32244"/>
    <lineage>
        <taxon>Eukaryota</taxon>
        <taxon>Viridiplantae</taxon>
        <taxon>Streptophyta</taxon>
        <taxon>Embryophyta</taxon>
        <taxon>Tracheophyta</taxon>
        <taxon>Spermatophyta</taxon>
        <taxon>Magnoliopsida</taxon>
        <taxon>eudicotyledons</taxon>
        <taxon>Gunneridae</taxon>
        <taxon>Pentapetalae</taxon>
        <taxon>rosids</taxon>
        <taxon>fabids</taxon>
        <taxon>Fabales</taxon>
        <taxon>Quillajaceae</taxon>
        <taxon>Quillaja</taxon>
    </lineage>
</organism>
<dbReference type="InterPro" id="IPR000433">
    <property type="entry name" value="Znf_ZZ"/>
</dbReference>
<feature type="region of interest" description="Disordered" evidence="5">
    <location>
        <begin position="394"/>
        <end position="428"/>
    </location>
</feature>
<dbReference type="GO" id="GO:0061630">
    <property type="term" value="F:ubiquitin protein ligase activity"/>
    <property type="evidence" value="ECO:0007669"/>
    <property type="project" value="TreeGrafter"/>
</dbReference>
<evidence type="ECO:0000256" key="5">
    <source>
        <dbReference type="SAM" id="MobiDB-lite"/>
    </source>
</evidence>
<dbReference type="PROSITE" id="PS50135">
    <property type="entry name" value="ZF_ZZ_2"/>
    <property type="match status" value="1"/>
</dbReference>
<dbReference type="SUPFAM" id="SSF57850">
    <property type="entry name" value="RING/U-box"/>
    <property type="match status" value="3"/>
</dbReference>
<dbReference type="Pfam" id="PF13445">
    <property type="entry name" value="zf-RING_UBOX"/>
    <property type="match status" value="1"/>
</dbReference>
<reference evidence="8" key="1">
    <citation type="journal article" date="2023" name="Science">
        <title>Elucidation of the pathway for biosynthesis of saponin adjuvants from the soapbark tree.</title>
        <authorList>
            <person name="Reed J."/>
            <person name="Orme A."/>
            <person name="El-Demerdash A."/>
            <person name="Owen C."/>
            <person name="Martin L.B.B."/>
            <person name="Misra R.C."/>
            <person name="Kikuchi S."/>
            <person name="Rejzek M."/>
            <person name="Martin A.C."/>
            <person name="Harkess A."/>
            <person name="Leebens-Mack J."/>
            <person name="Louveau T."/>
            <person name="Stephenson M.J."/>
            <person name="Osbourn A."/>
        </authorList>
    </citation>
    <scope>NUCLEOTIDE SEQUENCE</scope>
    <source>
        <strain evidence="8">S10</strain>
    </source>
</reference>
<dbReference type="InterPro" id="IPR001841">
    <property type="entry name" value="Znf_RING"/>
</dbReference>
<sequence>MEDKTLECDESEEVSESFVCCVCLDLLYKPIVLSCGHISCFWCVHKSMSGLRESHCPLCRNPYYHFPTVCQMLHFLLLKMYPVAYKSRENQVLEEEKRSGLFSPQFHTDACGSQAKVENQESSSCCTTMDLEYNSLREPFPTTKEEPPAHMEQLKSVMQCQQEGAIIFEHASERKHGVMGIPSVEEENFRGNEHNGQGKEISVANLLCTACKQLLFRPVVLNCGHVFCDGCIMKRADEMLRCQVCQSPYLRGFPKVCLELDNFLKDQFPEEYALRRDAVQLKTIKVKHEIPSTCSRDNGKQGEKLAWWSEHRSKIHINVGCDFCGMYPIIGDRYRCKDCVEKIGFDLCGDCYNTCSKLPGRFNQQHTPEHKFELVRSNIIRNIMLRLVTGHLDTTMSDEPSENSEVISLDSTLSDDGEENQNDSESSN</sequence>
<dbReference type="PANTHER" id="PTHR15898:SF13">
    <property type="entry name" value="BIFUNCTIONAL APOPTOSIS REGULATOR"/>
    <property type="match status" value="1"/>
</dbReference>
<dbReference type="Gene3D" id="3.30.40.10">
    <property type="entry name" value="Zinc/RING finger domain, C3HC4 (zinc finger)"/>
    <property type="match status" value="2"/>
</dbReference>
<protein>
    <submittedName>
        <fullName evidence="8">E3 ubiquitin-protein ligase PRT1</fullName>
    </submittedName>
</protein>
<name>A0AAD7PNA5_QUISA</name>
<feature type="domain" description="RING-type" evidence="6">
    <location>
        <begin position="208"/>
        <end position="246"/>
    </location>
</feature>
<dbReference type="GO" id="GO:0043161">
    <property type="term" value="P:proteasome-mediated ubiquitin-dependent protein catabolic process"/>
    <property type="evidence" value="ECO:0007669"/>
    <property type="project" value="TreeGrafter"/>
</dbReference>
<dbReference type="FunFam" id="3.30.40.10:FF:000489">
    <property type="entry name" value="E3 ubiquitin-protein ligase PRT1"/>
    <property type="match status" value="1"/>
</dbReference>
<keyword evidence="3" id="KW-0862">Zinc</keyword>
<evidence type="ECO:0000313" key="8">
    <source>
        <dbReference type="EMBL" id="KAJ7961512.1"/>
    </source>
</evidence>
<evidence type="ECO:0000259" key="7">
    <source>
        <dbReference type="PROSITE" id="PS50135"/>
    </source>
</evidence>
<dbReference type="SMART" id="SM00184">
    <property type="entry name" value="RING"/>
    <property type="match status" value="2"/>
</dbReference>
<proteinExistence type="predicted"/>
<dbReference type="Proteomes" id="UP001163823">
    <property type="component" value="Chromosome 7"/>
</dbReference>
<evidence type="ECO:0000259" key="6">
    <source>
        <dbReference type="PROSITE" id="PS50089"/>
    </source>
</evidence>
<keyword evidence="1" id="KW-0479">Metal-binding</keyword>
<dbReference type="PROSITE" id="PS50089">
    <property type="entry name" value="ZF_RING_2"/>
    <property type="match status" value="2"/>
</dbReference>
<evidence type="ECO:0000313" key="9">
    <source>
        <dbReference type="Proteomes" id="UP001163823"/>
    </source>
</evidence>
<dbReference type="Pfam" id="PF00569">
    <property type="entry name" value="ZZ"/>
    <property type="match status" value="1"/>
</dbReference>
<dbReference type="FunFam" id="3.30.60.90:FF:000014">
    <property type="entry name" value="E3 ubiquitin-protein ligase PRT1"/>
    <property type="match status" value="1"/>
</dbReference>
<dbReference type="Pfam" id="PF13920">
    <property type="entry name" value="zf-C3HC4_3"/>
    <property type="match status" value="1"/>
</dbReference>
<keyword evidence="9" id="KW-1185">Reference proteome</keyword>
<accession>A0AAD7PNA5</accession>
<evidence type="ECO:0000256" key="3">
    <source>
        <dbReference type="ARBA" id="ARBA00022833"/>
    </source>
</evidence>
<dbReference type="GO" id="GO:0008270">
    <property type="term" value="F:zinc ion binding"/>
    <property type="evidence" value="ECO:0007669"/>
    <property type="project" value="UniProtKB-KW"/>
</dbReference>
<comment type="caution">
    <text evidence="8">The sequence shown here is derived from an EMBL/GenBank/DDBJ whole genome shotgun (WGS) entry which is preliminary data.</text>
</comment>
<dbReference type="CDD" id="cd02338">
    <property type="entry name" value="ZZ_PCMF_like"/>
    <property type="match status" value="1"/>
</dbReference>
<evidence type="ECO:0000256" key="1">
    <source>
        <dbReference type="ARBA" id="ARBA00022723"/>
    </source>
</evidence>
<dbReference type="EMBL" id="JARAOO010000007">
    <property type="protein sequence ID" value="KAJ7961512.1"/>
    <property type="molecule type" value="Genomic_DNA"/>
</dbReference>
<evidence type="ECO:0000256" key="2">
    <source>
        <dbReference type="ARBA" id="ARBA00022771"/>
    </source>
</evidence>
<dbReference type="InterPro" id="IPR013083">
    <property type="entry name" value="Znf_RING/FYVE/PHD"/>
</dbReference>
<dbReference type="AlphaFoldDB" id="A0AAD7PNA5"/>
<feature type="domain" description="ZZ-type" evidence="7">
    <location>
        <begin position="316"/>
        <end position="380"/>
    </location>
</feature>
<dbReference type="InterPro" id="IPR043145">
    <property type="entry name" value="Znf_ZZ_sf"/>
</dbReference>
<dbReference type="PANTHER" id="PTHR15898">
    <property type="entry name" value="BIFUNCTIONAL APOPTOSIS REGULATOR"/>
    <property type="match status" value="1"/>
</dbReference>
<gene>
    <name evidence="8" type="ORF">O6P43_016845</name>
</gene>